<accession>A0A9Q0RXU6</accession>
<dbReference type="GO" id="GO:0050660">
    <property type="term" value="F:flavin adenine dinucleotide binding"/>
    <property type="evidence" value="ECO:0007669"/>
    <property type="project" value="InterPro"/>
</dbReference>
<feature type="active site" description="Proton acceptor" evidence="2">
    <location>
        <position position="590"/>
    </location>
</feature>
<feature type="active site" description="Proton donor" evidence="2">
    <location>
        <position position="546"/>
    </location>
</feature>
<sequence>MMKSCYISILVLLSAITIAWLTYSIETIQTLIKLLMDFDFESLPDVQILLEYDFIVVGAGTAGCAIANRLSENAKWNVLLIEAGQTENFVMDVPIFVHFLQGSEKLNWQYMSEKSESDCLGMKNNQCKLPRGKVMGGSSVLNYMMYTRGNKKDFDEWEKMGNIGWSFDDVLPYFKKLENYRIPNTEPNFYGSSGPVTVEYVEYESNLSKAFISGMKELGLPEVNYNGKKQVGVSRIQTSTKNGNRVSSNRAYIDPILSRKNFHVQPATLVTKILIDDVKKIAIGVEFYHNKKLHTVRASREVIISAGAINSPQLLMLSGIGPAEHLKEMEIKTIADLPVGQNFIDHVGPGFVFSVSGIKMPKEDIESLMSGASYFLSRTGPYTMIGGCESVAFYDSNDFLNPDAYPDLEIFQLAGSVVDNSQMRVNFNLKDELFEKVFQPLVDGKVKAFTLGSFILRPKSRGEIKLKNRNPFEHPLIYPNYYSSPEDVELSMKIIERVLALEKTDAFRALNATFYKATPPDCLNFKYGTNMYWECYIRHYTHTIYHYSGTCKMGLPSDKTAVVDPRLRVKGIANLRVVDASIMPDIVSGHPNAAVFMIAEKAADMIKEDWNYS</sequence>
<dbReference type="PROSITE" id="PS00624">
    <property type="entry name" value="GMC_OXRED_2"/>
    <property type="match status" value="1"/>
</dbReference>
<dbReference type="Gene3D" id="3.30.560.10">
    <property type="entry name" value="Glucose Oxidase, domain 3"/>
    <property type="match status" value="1"/>
</dbReference>
<protein>
    <submittedName>
        <fullName evidence="5">Glucose dehydrogenase [FAD, quinone]</fullName>
    </submittedName>
</protein>
<dbReference type="Pfam" id="PF00732">
    <property type="entry name" value="GMC_oxred_N"/>
    <property type="match status" value="1"/>
</dbReference>
<dbReference type="InterPro" id="IPR012132">
    <property type="entry name" value="GMC_OxRdtase"/>
</dbReference>
<evidence type="ECO:0000256" key="1">
    <source>
        <dbReference type="ARBA" id="ARBA00010790"/>
    </source>
</evidence>
<comment type="caution">
    <text evidence="5">The sequence shown here is derived from an EMBL/GenBank/DDBJ whole genome shotgun (WGS) entry which is preliminary data.</text>
</comment>
<dbReference type="EMBL" id="WJQU01000004">
    <property type="protein sequence ID" value="KAJ6636431.1"/>
    <property type="molecule type" value="Genomic_DNA"/>
</dbReference>
<dbReference type="PANTHER" id="PTHR11552:SF158">
    <property type="entry name" value="GH23626P-RELATED"/>
    <property type="match status" value="1"/>
</dbReference>
<keyword evidence="3" id="KW-0274">FAD</keyword>
<dbReference type="InterPro" id="IPR036188">
    <property type="entry name" value="FAD/NAD-bd_sf"/>
</dbReference>
<dbReference type="PIRSF" id="PIRSF000137">
    <property type="entry name" value="Alcohol_oxidase"/>
    <property type="match status" value="1"/>
</dbReference>
<name>A0A9Q0RXU6_9DIPT</name>
<evidence type="ECO:0000313" key="6">
    <source>
        <dbReference type="Proteomes" id="UP001151699"/>
    </source>
</evidence>
<dbReference type="PANTHER" id="PTHR11552">
    <property type="entry name" value="GLUCOSE-METHANOL-CHOLINE GMC OXIDOREDUCTASE"/>
    <property type="match status" value="1"/>
</dbReference>
<dbReference type="Gene3D" id="3.50.50.60">
    <property type="entry name" value="FAD/NAD(P)-binding domain"/>
    <property type="match status" value="1"/>
</dbReference>
<keyword evidence="3" id="KW-0285">Flavoprotein</keyword>
<dbReference type="AlphaFoldDB" id="A0A9Q0RXU6"/>
<gene>
    <name evidence="5" type="primary">Gld_18</name>
    <name evidence="5" type="ORF">Bhyg_15021</name>
</gene>
<dbReference type="Proteomes" id="UP001151699">
    <property type="component" value="Chromosome C"/>
</dbReference>
<evidence type="ECO:0000256" key="2">
    <source>
        <dbReference type="PIRSR" id="PIRSR000137-1"/>
    </source>
</evidence>
<comment type="cofactor">
    <cofactor evidence="3">
        <name>FAD</name>
        <dbReference type="ChEBI" id="CHEBI:57692"/>
    </cofactor>
</comment>
<keyword evidence="6" id="KW-1185">Reference proteome</keyword>
<feature type="domain" description="Glucose-methanol-choline oxidoreductase N-terminal" evidence="4">
    <location>
        <begin position="307"/>
        <end position="321"/>
    </location>
</feature>
<dbReference type="InterPro" id="IPR000172">
    <property type="entry name" value="GMC_OxRdtase_N"/>
</dbReference>
<evidence type="ECO:0000313" key="5">
    <source>
        <dbReference type="EMBL" id="KAJ6636431.1"/>
    </source>
</evidence>
<dbReference type="Pfam" id="PF05199">
    <property type="entry name" value="GMC_oxred_C"/>
    <property type="match status" value="1"/>
</dbReference>
<proteinExistence type="inferred from homology"/>
<dbReference type="OrthoDB" id="269227at2759"/>
<feature type="binding site" evidence="3">
    <location>
        <position position="134"/>
    </location>
    <ligand>
        <name>FAD</name>
        <dbReference type="ChEBI" id="CHEBI:57692"/>
    </ligand>
</feature>
<feature type="binding site" evidence="3">
    <location>
        <position position="270"/>
    </location>
    <ligand>
        <name>FAD</name>
        <dbReference type="ChEBI" id="CHEBI:57692"/>
    </ligand>
</feature>
<evidence type="ECO:0000259" key="4">
    <source>
        <dbReference type="PROSITE" id="PS00624"/>
    </source>
</evidence>
<dbReference type="GO" id="GO:0016614">
    <property type="term" value="F:oxidoreductase activity, acting on CH-OH group of donors"/>
    <property type="evidence" value="ECO:0007669"/>
    <property type="project" value="InterPro"/>
</dbReference>
<dbReference type="SUPFAM" id="SSF51905">
    <property type="entry name" value="FAD/NAD(P)-binding domain"/>
    <property type="match status" value="1"/>
</dbReference>
<reference evidence="5" key="1">
    <citation type="submission" date="2022-07" db="EMBL/GenBank/DDBJ databases">
        <authorList>
            <person name="Trinca V."/>
            <person name="Uliana J.V.C."/>
            <person name="Torres T.T."/>
            <person name="Ward R.J."/>
            <person name="Monesi N."/>
        </authorList>
    </citation>
    <scope>NUCLEOTIDE SEQUENCE</scope>
    <source>
        <strain evidence="5">HSMRA1968</strain>
        <tissue evidence="5">Whole embryos</tissue>
    </source>
</reference>
<comment type="similarity">
    <text evidence="1">Belongs to the GMC oxidoreductase family.</text>
</comment>
<evidence type="ECO:0000256" key="3">
    <source>
        <dbReference type="PIRSR" id="PIRSR000137-2"/>
    </source>
</evidence>
<organism evidence="5 6">
    <name type="scientific">Pseudolycoriella hygida</name>
    <dbReference type="NCBI Taxonomy" id="35572"/>
    <lineage>
        <taxon>Eukaryota</taxon>
        <taxon>Metazoa</taxon>
        <taxon>Ecdysozoa</taxon>
        <taxon>Arthropoda</taxon>
        <taxon>Hexapoda</taxon>
        <taxon>Insecta</taxon>
        <taxon>Pterygota</taxon>
        <taxon>Neoptera</taxon>
        <taxon>Endopterygota</taxon>
        <taxon>Diptera</taxon>
        <taxon>Nematocera</taxon>
        <taxon>Sciaroidea</taxon>
        <taxon>Sciaridae</taxon>
        <taxon>Pseudolycoriella</taxon>
    </lineage>
</organism>
<dbReference type="InterPro" id="IPR007867">
    <property type="entry name" value="GMC_OxRtase_C"/>
</dbReference>
<dbReference type="SUPFAM" id="SSF54373">
    <property type="entry name" value="FAD-linked reductases, C-terminal domain"/>
    <property type="match status" value="1"/>
</dbReference>